<comment type="subcellular location">
    <subcellularLocation>
        <location evidence="1">Cytoplasm</location>
        <location evidence="1">Nucleoid</location>
    </subcellularLocation>
</comment>
<dbReference type="RefSeq" id="WP_161553294.1">
    <property type="nucleotide sequence ID" value="NZ_AP022325.1"/>
</dbReference>
<dbReference type="GO" id="GO:0003677">
    <property type="term" value="F:DNA binding"/>
    <property type="evidence" value="ECO:0007669"/>
    <property type="project" value="UniProtKB-UniRule"/>
</dbReference>
<accession>A0A809RUA0</accession>
<dbReference type="EMBL" id="AP022325">
    <property type="protein sequence ID" value="BBU47882.1"/>
    <property type="molecule type" value="Genomic_DNA"/>
</dbReference>
<dbReference type="HAMAP" id="MF_00274">
    <property type="entry name" value="DNA_YbaB_EbfC"/>
    <property type="match status" value="1"/>
</dbReference>
<dbReference type="NCBIfam" id="TIGR00103">
    <property type="entry name" value="DNA_YbaB_EbfC"/>
    <property type="match status" value="1"/>
</dbReference>
<gene>
    <name evidence="3" type="ORF">JPM2_5750</name>
</gene>
<dbReference type="InterPro" id="IPR036894">
    <property type="entry name" value="YbaB-like_sf"/>
</dbReference>
<reference evidence="3 4" key="1">
    <citation type="submission" date="2020-01" db="EMBL/GenBank/DDBJ databases">
        <title>Complete genome sequence of Mycoplasma felis strain Myco-2.</title>
        <authorList>
            <person name="Kinoshita Y."/>
            <person name="Niwa H."/>
            <person name="Uchida-Fujii E."/>
            <person name="Nukada T."/>
        </authorList>
    </citation>
    <scope>NUCLEOTIDE SEQUENCE [LARGE SCALE GENOMIC DNA]</scope>
    <source>
        <strain evidence="3 4">Myco-2</strain>
    </source>
</reference>
<dbReference type="PIRSF" id="PIRSF004555">
    <property type="entry name" value="UCP004555"/>
    <property type="match status" value="1"/>
</dbReference>
<evidence type="ECO:0000313" key="3">
    <source>
        <dbReference type="EMBL" id="BBU47882.1"/>
    </source>
</evidence>
<feature type="coiled-coil region" evidence="2">
    <location>
        <begin position="2"/>
        <end position="29"/>
    </location>
</feature>
<protein>
    <recommendedName>
        <fullName evidence="1">Nucleoid-associated protein JPM2_5750</fullName>
    </recommendedName>
</protein>
<keyword evidence="1" id="KW-0963">Cytoplasm</keyword>
<comment type="subunit">
    <text evidence="1">Homodimer.</text>
</comment>
<dbReference type="Gene3D" id="3.30.1310.10">
    <property type="entry name" value="Nucleoid-associated protein YbaB-like domain"/>
    <property type="match status" value="1"/>
</dbReference>
<keyword evidence="2" id="KW-0175">Coiled coil</keyword>
<sequence>MNPELIKRLKNMQQEMEKKQNELNDKEFVVEKQGITISAKGDMSIQKITIDEALVDPDDIELLEDLIVVSFNELIDNIKEAQNEIAPKDIPGGFPF</sequence>
<dbReference type="Pfam" id="PF02575">
    <property type="entry name" value="YbaB_DNA_bd"/>
    <property type="match status" value="1"/>
</dbReference>
<keyword evidence="4" id="KW-1185">Reference proteome</keyword>
<dbReference type="AlphaFoldDB" id="A0A809RUA0"/>
<dbReference type="GO" id="GO:0043590">
    <property type="term" value="C:bacterial nucleoid"/>
    <property type="evidence" value="ECO:0007669"/>
    <property type="project" value="UniProtKB-UniRule"/>
</dbReference>
<dbReference type="SUPFAM" id="SSF82607">
    <property type="entry name" value="YbaB-like"/>
    <property type="match status" value="1"/>
</dbReference>
<organism evidence="3 4">
    <name type="scientific">Mycoplasmopsis felis</name>
    <dbReference type="NCBI Taxonomy" id="33923"/>
    <lineage>
        <taxon>Bacteria</taxon>
        <taxon>Bacillati</taxon>
        <taxon>Mycoplasmatota</taxon>
        <taxon>Mycoplasmoidales</taxon>
        <taxon>Metamycoplasmataceae</taxon>
        <taxon>Mycoplasmopsis</taxon>
    </lineage>
</organism>
<dbReference type="GO" id="GO:0005737">
    <property type="term" value="C:cytoplasm"/>
    <property type="evidence" value="ECO:0007669"/>
    <property type="project" value="UniProtKB-UniRule"/>
</dbReference>
<evidence type="ECO:0000313" key="4">
    <source>
        <dbReference type="Proteomes" id="UP000464317"/>
    </source>
</evidence>
<keyword evidence="1" id="KW-0238">DNA-binding</keyword>
<comment type="function">
    <text evidence="1">Binds to DNA and alters its conformation. May be involved in regulation of gene expression, nucleoid organization and DNA protection.</text>
</comment>
<comment type="similarity">
    <text evidence="1">Belongs to the YbaB/EbfC family.</text>
</comment>
<proteinExistence type="inferred from homology"/>
<evidence type="ECO:0000256" key="2">
    <source>
        <dbReference type="SAM" id="Coils"/>
    </source>
</evidence>
<dbReference type="KEGG" id="mfel:JPM2_5750"/>
<dbReference type="InterPro" id="IPR004401">
    <property type="entry name" value="YbaB/EbfC"/>
</dbReference>
<evidence type="ECO:0000256" key="1">
    <source>
        <dbReference type="HAMAP-Rule" id="MF_00274"/>
    </source>
</evidence>
<dbReference type="Proteomes" id="UP000464317">
    <property type="component" value="Chromosome"/>
</dbReference>
<name>A0A809RUA0_9BACT</name>